<evidence type="ECO:0000256" key="1">
    <source>
        <dbReference type="SAM" id="MobiDB-lite"/>
    </source>
</evidence>
<keyword evidence="3" id="KW-1185">Reference proteome</keyword>
<evidence type="ECO:0000313" key="3">
    <source>
        <dbReference type="Proteomes" id="UP001183246"/>
    </source>
</evidence>
<name>A0ABU2MUP3_9ACTN</name>
<dbReference type="EMBL" id="JAVREL010000014">
    <property type="protein sequence ID" value="MDT0345365.1"/>
    <property type="molecule type" value="Genomic_DNA"/>
</dbReference>
<comment type="caution">
    <text evidence="2">The sequence shown here is derived from an EMBL/GenBank/DDBJ whole genome shotgun (WGS) entry which is preliminary data.</text>
</comment>
<feature type="region of interest" description="Disordered" evidence="1">
    <location>
        <begin position="182"/>
        <end position="209"/>
    </location>
</feature>
<organism evidence="2 3">
    <name type="scientific">Streptomyces litchfieldiae</name>
    <dbReference type="NCBI Taxonomy" id="3075543"/>
    <lineage>
        <taxon>Bacteria</taxon>
        <taxon>Bacillati</taxon>
        <taxon>Actinomycetota</taxon>
        <taxon>Actinomycetes</taxon>
        <taxon>Kitasatosporales</taxon>
        <taxon>Streptomycetaceae</taxon>
        <taxon>Streptomyces</taxon>
    </lineage>
</organism>
<dbReference type="InterPro" id="IPR027417">
    <property type="entry name" value="P-loop_NTPase"/>
</dbReference>
<gene>
    <name evidence="2" type="ORF">RM590_22580</name>
</gene>
<dbReference type="SUPFAM" id="SSF52540">
    <property type="entry name" value="P-loop containing nucleoside triphosphate hydrolases"/>
    <property type="match status" value="1"/>
</dbReference>
<sequence length="209" mass="22953">MTPTVVETFAALAADIQTGPPRLGPVRLVAVDGPGGAGKSTFAARLAAAFDGGVPVLHTDDFASWDGTEDWWPRLEEQVLRPLGAGRPGRYQRYDWERRELAEWHDVPVTDVVVLEGVSASRLAVADRLTHAIWIDTDPATRLGRGLLRDGEDALPLWREWMAEEDRHFAYDRAHERAGLTVDGAPALPHDPDREYVRRAPAHPGGGLS</sequence>
<dbReference type="Proteomes" id="UP001183246">
    <property type="component" value="Unassembled WGS sequence"/>
</dbReference>
<reference evidence="3" key="1">
    <citation type="submission" date="2023-07" db="EMBL/GenBank/DDBJ databases">
        <title>30 novel species of actinomycetes from the DSMZ collection.</title>
        <authorList>
            <person name="Nouioui I."/>
        </authorList>
    </citation>
    <scope>NUCLEOTIDE SEQUENCE [LARGE SCALE GENOMIC DNA]</scope>
    <source>
        <strain evidence="3">DSM 44938</strain>
    </source>
</reference>
<evidence type="ECO:0000313" key="2">
    <source>
        <dbReference type="EMBL" id="MDT0345365.1"/>
    </source>
</evidence>
<dbReference type="RefSeq" id="WP_311706499.1">
    <property type="nucleotide sequence ID" value="NZ_JAVREL010000014.1"/>
</dbReference>
<dbReference type="Gene3D" id="3.40.50.300">
    <property type="entry name" value="P-loop containing nucleotide triphosphate hydrolases"/>
    <property type="match status" value="1"/>
</dbReference>
<proteinExistence type="predicted"/>
<evidence type="ECO:0008006" key="4">
    <source>
        <dbReference type="Google" id="ProtNLM"/>
    </source>
</evidence>
<accession>A0ABU2MUP3</accession>
<protein>
    <recommendedName>
        <fullName evidence="4">Uridine kinase</fullName>
    </recommendedName>
</protein>